<dbReference type="RefSeq" id="WP_124843652.1">
    <property type="nucleotide sequence ID" value="NZ_RQZG01000004.1"/>
</dbReference>
<dbReference type="OrthoDB" id="8968203at2"/>
<evidence type="ECO:0000313" key="4">
    <source>
        <dbReference type="Proteomes" id="UP000280819"/>
    </source>
</evidence>
<dbReference type="InterPro" id="IPR005545">
    <property type="entry name" value="YCII"/>
</dbReference>
<comment type="caution">
    <text evidence="3">The sequence shown here is derived from an EMBL/GenBank/DDBJ whole genome shotgun (WGS) entry which is preliminary data.</text>
</comment>
<evidence type="ECO:0000259" key="2">
    <source>
        <dbReference type="Pfam" id="PF03795"/>
    </source>
</evidence>
<feature type="domain" description="YCII-related" evidence="2">
    <location>
        <begin position="4"/>
        <end position="86"/>
    </location>
</feature>
<sequence length="94" mass="10077">MNHYAVHYTYVDDADLIARHRPDHRQFLSSLVGKGVVVAGACPGTTPPSALLIVQADSPEAVDDLLADDPFRHHGVLADHRVVAWTPVIGSLGS</sequence>
<dbReference type="InterPro" id="IPR011008">
    <property type="entry name" value="Dimeric_a/b-barrel"/>
</dbReference>
<organism evidence="3 4">
    <name type="scientific">Arachnia propionica</name>
    <dbReference type="NCBI Taxonomy" id="1750"/>
    <lineage>
        <taxon>Bacteria</taxon>
        <taxon>Bacillati</taxon>
        <taxon>Actinomycetota</taxon>
        <taxon>Actinomycetes</taxon>
        <taxon>Propionibacteriales</taxon>
        <taxon>Propionibacteriaceae</taxon>
        <taxon>Arachnia</taxon>
    </lineage>
</organism>
<evidence type="ECO:0000313" key="3">
    <source>
        <dbReference type="EMBL" id="RRD06092.1"/>
    </source>
</evidence>
<gene>
    <name evidence="3" type="ORF">EII34_05255</name>
</gene>
<name>A0A3P1T9H9_9ACTN</name>
<accession>A0A3P1T9H9</accession>
<dbReference type="Pfam" id="PF03795">
    <property type="entry name" value="YCII"/>
    <property type="match status" value="1"/>
</dbReference>
<dbReference type="Proteomes" id="UP000280819">
    <property type="component" value="Unassembled WGS sequence"/>
</dbReference>
<reference evidence="3 4" key="1">
    <citation type="submission" date="2018-11" db="EMBL/GenBank/DDBJ databases">
        <title>Genomes From Bacteria Associated with the Canine Oral Cavity: a Test Case for Automated Genome-Based Taxonomic Assignment.</title>
        <authorList>
            <person name="Coil D.A."/>
            <person name="Jospin G."/>
            <person name="Darling A.E."/>
            <person name="Wallis C."/>
            <person name="Davis I.J."/>
            <person name="Harris S."/>
            <person name="Eisen J.A."/>
            <person name="Holcombe L.J."/>
            <person name="O'Flynn C."/>
        </authorList>
    </citation>
    <scope>NUCLEOTIDE SEQUENCE [LARGE SCALE GENOMIC DNA]</scope>
    <source>
        <strain evidence="3 4">OH887_COT-365</strain>
    </source>
</reference>
<comment type="similarity">
    <text evidence="1">Belongs to the YciI family.</text>
</comment>
<dbReference type="SUPFAM" id="SSF54909">
    <property type="entry name" value="Dimeric alpha+beta barrel"/>
    <property type="match status" value="1"/>
</dbReference>
<dbReference type="EMBL" id="RQZG01000004">
    <property type="protein sequence ID" value="RRD06092.1"/>
    <property type="molecule type" value="Genomic_DNA"/>
</dbReference>
<protein>
    <recommendedName>
        <fullName evidence="2">YCII-related domain-containing protein</fullName>
    </recommendedName>
</protein>
<dbReference type="Gene3D" id="3.30.70.1060">
    <property type="entry name" value="Dimeric alpha+beta barrel"/>
    <property type="match status" value="1"/>
</dbReference>
<proteinExistence type="inferred from homology"/>
<dbReference type="AlphaFoldDB" id="A0A3P1T9H9"/>
<evidence type="ECO:0000256" key="1">
    <source>
        <dbReference type="ARBA" id="ARBA00007689"/>
    </source>
</evidence>